<reference evidence="2" key="2">
    <citation type="submission" date="2015-01" db="EMBL/GenBank/DDBJ databases">
        <title>Evolutionary Origins and Diversification of the Mycorrhizal Mutualists.</title>
        <authorList>
            <consortium name="DOE Joint Genome Institute"/>
            <consortium name="Mycorrhizal Genomics Consortium"/>
            <person name="Kohler A."/>
            <person name="Kuo A."/>
            <person name="Nagy L.G."/>
            <person name="Floudas D."/>
            <person name="Copeland A."/>
            <person name="Barry K.W."/>
            <person name="Cichocki N."/>
            <person name="Veneault-Fourrey C."/>
            <person name="LaButti K."/>
            <person name="Lindquist E.A."/>
            <person name="Lipzen A."/>
            <person name="Lundell T."/>
            <person name="Morin E."/>
            <person name="Murat C."/>
            <person name="Riley R."/>
            <person name="Ohm R."/>
            <person name="Sun H."/>
            <person name="Tunlid A."/>
            <person name="Henrissat B."/>
            <person name="Grigoriev I.V."/>
            <person name="Hibbett D.S."/>
            <person name="Martin F."/>
        </authorList>
    </citation>
    <scope>NUCLEOTIDE SEQUENCE [LARGE SCALE GENOMIC DNA]</scope>
    <source>
        <strain evidence="2">Ve08.2h10</strain>
    </source>
</reference>
<reference evidence="1 2" key="1">
    <citation type="submission" date="2014-04" db="EMBL/GenBank/DDBJ databases">
        <authorList>
            <consortium name="DOE Joint Genome Institute"/>
            <person name="Kuo A."/>
            <person name="Kohler A."/>
            <person name="Jargeat P."/>
            <person name="Nagy L.G."/>
            <person name="Floudas D."/>
            <person name="Copeland A."/>
            <person name="Barry K.W."/>
            <person name="Cichocki N."/>
            <person name="Veneault-Fourrey C."/>
            <person name="LaButti K."/>
            <person name="Lindquist E.A."/>
            <person name="Lipzen A."/>
            <person name="Lundell T."/>
            <person name="Morin E."/>
            <person name="Murat C."/>
            <person name="Sun H."/>
            <person name="Tunlid A."/>
            <person name="Henrissat B."/>
            <person name="Grigoriev I.V."/>
            <person name="Hibbett D.S."/>
            <person name="Martin F."/>
            <person name="Nordberg H.P."/>
            <person name="Cantor M.N."/>
            <person name="Hua S.X."/>
        </authorList>
    </citation>
    <scope>NUCLEOTIDE SEQUENCE [LARGE SCALE GENOMIC DNA]</scope>
    <source>
        <strain evidence="1 2">Ve08.2h10</strain>
    </source>
</reference>
<dbReference type="InParanoid" id="A0A0D0CMY2"/>
<dbReference type="EMBL" id="KN831398">
    <property type="protein sequence ID" value="KIK71971.1"/>
    <property type="molecule type" value="Genomic_DNA"/>
</dbReference>
<evidence type="ECO:0000313" key="1">
    <source>
        <dbReference type="EMBL" id="KIK71971.1"/>
    </source>
</evidence>
<dbReference type="AlphaFoldDB" id="A0A0D0CMY2"/>
<dbReference type="HOGENOM" id="CLU_2688544_0_0_1"/>
<accession>A0A0D0CMY2</accession>
<name>A0A0D0CMY2_9AGAM</name>
<sequence>MTFRLFSKEVAFAKSIRRKRQKTLATQTPETNAGTTHPLCWSIYPSSTARFHPWKKKSLEVVEAHMSAAFLPHL</sequence>
<gene>
    <name evidence="1" type="ORF">PAXRUDRAFT_836552</name>
</gene>
<organism evidence="1 2">
    <name type="scientific">Paxillus rubicundulus Ve08.2h10</name>
    <dbReference type="NCBI Taxonomy" id="930991"/>
    <lineage>
        <taxon>Eukaryota</taxon>
        <taxon>Fungi</taxon>
        <taxon>Dikarya</taxon>
        <taxon>Basidiomycota</taxon>
        <taxon>Agaricomycotina</taxon>
        <taxon>Agaricomycetes</taxon>
        <taxon>Agaricomycetidae</taxon>
        <taxon>Boletales</taxon>
        <taxon>Paxilineae</taxon>
        <taxon>Paxillaceae</taxon>
        <taxon>Paxillus</taxon>
    </lineage>
</organism>
<protein>
    <submittedName>
        <fullName evidence="1">Uncharacterized protein</fullName>
    </submittedName>
</protein>
<dbReference type="OrthoDB" id="6262491at2759"/>
<evidence type="ECO:0000313" key="2">
    <source>
        <dbReference type="Proteomes" id="UP000054538"/>
    </source>
</evidence>
<dbReference type="Proteomes" id="UP000054538">
    <property type="component" value="Unassembled WGS sequence"/>
</dbReference>
<proteinExistence type="predicted"/>
<keyword evidence="2" id="KW-1185">Reference proteome</keyword>